<dbReference type="PANTHER" id="PTHR43630:SF1">
    <property type="entry name" value="POLY-BETA-1,6-N-ACETYL-D-GLUCOSAMINE SYNTHASE"/>
    <property type="match status" value="1"/>
</dbReference>
<keyword evidence="3 6" id="KW-0808">Transferase</keyword>
<dbReference type="EMBL" id="LT991977">
    <property type="protein sequence ID" value="SPK74314.1"/>
    <property type="molecule type" value="Genomic_DNA"/>
</dbReference>
<dbReference type="CDD" id="cd06423">
    <property type="entry name" value="CESA_like"/>
    <property type="match status" value="1"/>
</dbReference>
<feature type="transmembrane region" description="Helical" evidence="4">
    <location>
        <begin position="482"/>
        <end position="499"/>
    </location>
</feature>
<feature type="transmembrane region" description="Helical" evidence="4">
    <location>
        <begin position="408"/>
        <end position="433"/>
    </location>
</feature>
<feature type="transmembrane region" description="Helical" evidence="4">
    <location>
        <begin position="445"/>
        <end position="470"/>
    </location>
</feature>
<geneLocation type="plasmid" evidence="6">
    <name>II</name>
</geneLocation>
<evidence type="ECO:0000256" key="5">
    <source>
        <dbReference type="SAM" id="SignalP"/>
    </source>
</evidence>
<dbReference type="PANTHER" id="PTHR43630">
    <property type="entry name" value="POLY-BETA-1,6-N-ACETYL-D-GLUCOSAMINE SYNTHASE"/>
    <property type="match status" value="1"/>
</dbReference>
<evidence type="ECO:0000256" key="4">
    <source>
        <dbReference type="SAM" id="Phobius"/>
    </source>
</evidence>
<evidence type="ECO:0000256" key="3">
    <source>
        <dbReference type="ARBA" id="ARBA00022679"/>
    </source>
</evidence>
<feature type="chain" id="PRO_5016690592" evidence="5">
    <location>
        <begin position="26"/>
        <end position="524"/>
    </location>
</feature>
<feature type="signal peptide" evidence="5">
    <location>
        <begin position="1"/>
        <end position="25"/>
    </location>
</feature>
<dbReference type="Pfam" id="PF13641">
    <property type="entry name" value="Glyco_tranf_2_3"/>
    <property type="match status" value="1"/>
</dbReference>
<sequence>MRLTHRWLLPLCGLLAGNIAMPLQAADLPRRGDTLVREAGAAQPLSAPVTQAIAGNIPDPGAQSVALASAFVGTLPADALEPADPAARTWPLAPSGQPPMPADGHAMVTLLAGMLALIVALVVFYAVRHYVFTLNRLFGKQRHPYLDIDIADWPRLTVMVAAHNEEAVIAGSLACLLRADYPADRLTIMPVNDRSADRTREIIDAIVAQHPGRITPFHRTGGKPGKAAALKDACETVTSEIIVVFDADYLPPIGLLKQLVAPFFDPEVGATMGRVVPMNLSSNLLTRLLDLERSGGYQVDQQARMNLNLVPQYGGTVGGIRMRALRSAGGWHDDVLAEDTDLTYRLLLANWKTVYQNWSECYEEVPESWPVRVRQIKRWTKGHNQALYRHAWKLTRCRDHGLLEKIDGLALLGIYMMAPVMLAGWLLAILLFYAGGLPLLSDTLILFALMSYGTLGNFAAFFEIAAAVYLDGSRARICLLPLNYFGFLVSVLAVSRAIADQVVLDPLLRREMRWDKTTRYRQGS</sequence>
<keyword evidence="4" id="KW-0812">Transmembrane</keyword>
<keyword evidence="6" id="KW-0614">Plasmid</keyword>
<comment type="similarity">
    <text evidence="1">Belongs to the glycosyltransferase 2 family.</text>
</comment>
<proteinExistence type="inferred from homology"/>
<feature type="transmembrane region" description="Helical" evidence="4">
    <location>
        <begin position="106"/>
        <end position="127"/>
    </location>
</feature>
<keyword evidence="4" id="KW-0472">Membrane</keyword>
<evidence type="ECO:0000256" key="2">
    <source>
        <dbReference type="ARBA" id="ARBA00022676"/>
    </source>
</evidence>
<evidence type="ECO:0000313" key="6">
    <source>
        <dbReference type="EMBL" id="SPK74314.1"/>
    </source>
</evidence>
<dbReference type="Proteomes" id="UP000255505">
    <property type="component" value="Plasmid II"/>
</dbReference>
<gene>
    <name evidence="6" type="ORF">CT19425_MP20024</name>
</gene>
<protein>
    <submittedName>
        <fullName evidence="6">Glycosyl transferase family 2</fullName>
    </submittedName>
</protein>
<keyword evidence="5" id="KW-0732">Signal</keyword>
<name>A0A375IHS5_9BURK</name>
<dbReference type="InterPro" id="IPR029044">
    <property type="entry name" value="Nucleotide-diphossugar_trans"/>
</dbReference>
<reference evidence="6 7" key="1">
    <citation type="submission" date="2018-01" db="EMBL/GenBank/DDBJ databases">
        <authorList>
            <person name="Gaut B.S."/>
            <person name="Morton B.R."/>
            <person name="Clegg M.T."/>
            <person name="Duvall M.R."/>
        </authorList>
    </citation>
    <scope>NUCLEOTIDE SEQUENCE [LARGE SCALE GENOMIC DNA]</scope>
    <source>
        <strain evidence="6">Cupriavidus taiwanensis LMG 19425</strain>
        <plasmid evidence="7">Plasmid ii</plasmid>
    </source>
</reference>
<dbReference type="AlphaFoldDB" id="A0A375IHS5"/>
<evidence type="ECO:0000256" key="1">
    <source>
        <dbReference type="ARBA" id="ARBA00006739"/>
    </source>
</evidence>
<organism evidence="6 7">
    <name type="scientific">Cupriavidus taiwanensis</name>
    <dbReference type="NCBI Taxonomy" id="164546"/>
    <lineage>
        <taxon>Bacteria</taxon>
        <taxon>Pseudomonadati</taxon>
        <taxon>Pseudomonadota</taxon>
        <taxon>Betaproteobacteria</taxon>
        <taxon>Burkholderiales</taxon>
        <taxon>Burkholderiaceae</taxon>
        <taxon>Cupriavidus</taxon>
    </lineage>
</organism>
<keyword evidence="4" id="KW-1133">Transmembrane helix</keyword>
<accession>A0A375IHS5</accession>
<dbReference type="SUPFAM" id="SSF53448">
    <property type="entry name" value="Nucleotide-diphospho-sugar transferases"/>
    <property type="match status" value="1"/>
</dbReference>
<dbReference type="Gene3D" id="3.90.550.10">
    <property type="entry name" value="Spore Coat Polysaccharide Biosynthesis Protein SpsA, Chain A"/>
    <property type="match status" value="1"/>
</dbReference>
<keyword evidence="2" id="KW-0328">Glycosyltransferase</keyword>
<evidence type="ECO:0000313" key="7">
    <source>
        <dbReference type="Proteomes" id="UP000255505"/>
    </source>
</evidence>
<dbReference type="GO" id="GO:0016757">
    <property type="term" value="F:glycosyltransferase activity"/>
    <property type="evidence" value="ECO:0007669"/>
    <property type="project" value="UniProtKB-KW"/>
</dbReference>